<dbReference type="PANTHER" id="PTHR43107">
    <property type="entry name" value="LONG-CHAIN FATTY ACID TRANSPORT PROTEIN"/>
    <property type="match status" value="1"/>
</dbReference>
<keyword evidence="8" id="KW-0560">Oxidoreductase</keyword>
<evidence type="ECO:0000256" key="6">
    <source>
        <dbReference type="ARBA" id="ARBA00022741"/>
    </source>
</evidence>
<dbReference type="InterPro" id="IPR036291">
    <property type="entry name" value="NAD(P)-bd_dom_sf"/>
</dbReference>
<comment type="similarity">
    <text evidence="2">Belongs to the 3-hydroxyacyl-CoA dehydrogenase family.</text>
</comment>
<dbReference type="Gene3D" id="3.40.50.720">
    <property type="entry name" value="NAD(P)-binding Rossmann-like Domain"/>
    <property type="match status" value="1"/>
</dbReference>
<dbReference type="OrthoDB" id="288590at2759"/>
<dbReference type="Gene3D" id="1.10.1040.10">
    <property type="entry name" value="N-(1-d-carboxylethyl)-l-norvaline Dehydrogenase, domain 2"/>
    <property type="match status" value="1"/>
</dbReference>
<evidence type="ECO:0000313" key="13">
    <source>
        <dbReference type="Proteomes" id="UP000570595"/>
    </source>
</evidence>
<comment type="caution">
    <text evidence="12">The sequence shown here is derived from an EMBL/GenBank/DDBJ whole genome shotgun (WGS) entry which is preliminary data.</text>
</comment>
<dbReference type="Proteomes" id="UP000570595">
    <property type="component" value="Unassembled WGS sequence"/>
</dbReference>
<dbReference type="GO" id="GO:0005524">
    <property type="term" value="F:ATP binding"/>
    <property type="evidence" value="ECO:0007669"/>
    <property type="project" value="UniProtKB-KW"/>
</dbReference>
<dbReference type="Pfam" id="PF00725">
    <property type="entry name" value="3HCDH"/>
    <property type="match status" value="1"/>
</dbReference>
<evidence type="ECO:0000259" key="10">
    <source>
        <dbReference type="Pfam" id="PF00725"/>
    </source>
</evidence>
<dbReference type="InterPro" id="IPR008927">
    <property type="entry name" value="6-PGluconate_DH-like_C_sf"/>
</dbReference>
<dbReference type="GO" id="GO:0004467">
    <property type="term" value="F:long-chain fatty acid-CoA ligase activity"/>
    <property type="evidence" value="ECO:0007669"/>
    <property type="project" value="TreeGrafter"/>
</dbReference>
<evidence type="ECO:0000259" key="9">
    <source>
        <dbReference type="Pfam" id="PF00501"/>
    </source>
</evidence>
<keyword evidence="7" id="KW-0067">ATP-binding</keyword>
<dbReference type="PROSITE" id="PS00455">
    <property type="entry name" value="AMP_BINDING"/>
    <property type="match status" value="1"/>
</dbReference>
<protein>
    <recommendedName>
        <fullName evidence="14">Long-chain fatty acid transport protein</fullName>
    </recommendedName>
</protein>
<evidence type="ECO:0000313" key="12">
    <source>
        <dbReference type="EMBL" id="KAF4658608.1"/>
    </source>
</evidence>
<dbReference type="Pfam" id="PF02737">
    <property type="entry name" value="3HCDH_N"/>
    <property type="match status" value="1"/>
</dbReference>
<dbReference type="Pfam" id="PF00501">
    <property type="entry name" value="AMP-binding"/>
    <property type="match status" value="1"/>
</dbReference>
<dbReference type="InterPro" id="IPR020845">
    <property type="entry name" value="AMP-binding_CS"/>
</dbReference>
<sequence>MRQPAIPGGKAIGMAGLGYLTFMGLDHFLRIKNDMLMIWRSIPAAIKASKLDRIGEDIITTWDETVRRYGDNVFIIFEGRRMTFQDVDELSNLMCWYLSEHIGLEPGSSCLALVMENKPDFVCWWLAAAKAGVKAAFVNFSLKSDALAYAIGSAAADIVIFDAESSGEVASAESSIRVKRPAIQFLQWDARYTPVREATCLTIEALNQRYPGASASRPAKTEQYRRTSVTMMSIFGYIYTSGTTGMPKAAAITHWRLWAFGFIMAASASIAEVDVIYTCLPLFHTAGGALGIGAAIQTGCTIALARRFSVRRFWQDVNRYKCTVVQYIGEICRYLVVAAREYPNDPLYRSHNLQVAFGNGLRPEVWGPFQELFDIPQVVEFYGATEGNGGLVNTSTSKRDRGAVGIQGALMSRVTGYELAKFNVDEESLERDARGFCIRPLTNEPGELLLPIKEGRPESTFTGYTDRKSTKQKVISDVFTPGDCYFRTGDLLRKDHRGRFFFVDRIGDTFRWKGENVSTTEVSEVVSQYPGIAEANVYGVKVPGEPDGRGCMAAIRLEKPSTGELFGHDGGRFRTVRVLTDDDDNHHTATFKQIKSKFVKTGCDPKACWPDQLIWLDPKTRRYSVFTPEQYTSLQSLASAVFPIPATPTMFSRLSRPLLSGISRINVIGAGQMGTGIGIVAARYGQRSVTMMDNSAEALKKSEKFVEVDGGGPICIIMAWACPVPSWLEKEKSKGRMSAEDVGAFQSLVSFASVDSKQALDSCDMVVEAVIENIDIKGSLFGMLASTVKPECILATNTSSISITKMSAYAKGMEERVIGTHFMNPVPVMKLVEVIRGLSTSDATHAETMDFVSRLGKTAATSVDRPGFIANRLLMPYVNEAIICLQDGVSSKEDIDTIMKLGTNVPLGPLALADLIGLDTCLFIMQVLHRELGDKYRPAPLLQMHVDAGHLGKKTGQGFYKY</sequence>
<evidence type="ECO:0000256" key="7">
    <source>
        <dbReference type="ARBA" id="ARBA00022840"/>
    </source>
</evidence>
<dbReference type="InterPro" id="IPR006180">
    <property type="entry name" value="3-OHacyl-CoA_DH_CS"/>
</dbReference>
<evidence type="ECO:0008006" key="14">
    <source>
        <dbReference type="Google" id="ProtNLM"/>
    </source>
</evidence>
<dbReference type="GO" id="GO:0016616">
    <property type="term" value="F:oxidoreductase activity, acting on the CH-OH group of donors, NAD or NADP as acceptor"/>
    <property type="evidence" value="ECO:0007669"/>
    <property type="project" value="InterPro"/>
</dbReference>
<reference evidence="12 13" key="1">
    <citation type="submission" date="2020-04" db="EMBL/GenBank/DDBJ databases">
        <title>Perkinsus olseni comparative genomics.</title>
        <authorList>
            <person name="Bogema D.R."/>
        </authorList>
    </citation>
    <scope>NUCLEOTIDE SEQUENCE [LARGE SCALE GENOMIC DNA]</scope>
    <source>
        <strain evidence="12">ATCC PRA-179</strain>
    </source>
</reference>
<evidence type="ECO:0000259" key="11">
    <source>
        <dbReference type="Pfam" id="PF02737"/>
    </source>
</evidence>
<evidence type="ECO:0000256" key="8">
    <source>
        <dbReference type="ARBA" id="ARBA00023002"/>
    </source>
</evidence>
<dbReference type="Gene3D" id="3.40.50.12780">
    <property type="entry name" value="N-terminal domain of ligase-like"/>
    <property type="match status" value="1"/>
</dbReference>
<dbReference type="GO" id="GO:0005886">
    <property type="term" value="C:plasma membrane"/>
    <property type="evidence" value="ECO:0007669"/>
    <property type="project" value="TreeGrafter"/>
</dbReference>
<feature type="domain" description="3-hydroxyacyl-CoA dehydrogenase NAD binding" evidence="11">
    <location>
        <begin position="665"/>
        <end position="859"/>
    </location>
</feature>
<dbReference type="InterPro" id="IPR013328">
    <property type="entry name" value="6PGD_dom2"/>
</dbReference>
<dbReference type="SUPFAM" id="SSF48179">
    <property type="entry name" value="6-phosphogluconate dehydrogenase C-terminal domain-like"/>
    <property type="match status" value="1"/>
</dbReference>
<dbReference type="PANTHER" id="PTHR43107:SF15">
    <property type="entry name" value="FATTY ACID TRANSPORT PROTEIN 3, ISOFORM A"/>
    <property type="match status" value="1"/>
</dbReference>
<keyword evidence="4" id="KW-0597">Phosphoprotein</keyword>
<evidence type="ECO:0000256" key="2">
    <source>
        <dbReference type="ARBA" id="ARBA00009463"/>
    </source>
</evidence>
<keyword evidence="5" id="KW-0436">Ligase</keyword>
<gene>
    <name evidence="12" type="ORF">FOZ61_005497</name>
</gene>
<dbReference type="GO" id="GO:0070403">
    <property type="term" value="F:NAD+ binding"/>
    <property type="evidence" value="ECO:0007669"/>
    <property type="project" value="InterPro"/>
</dbReference>
<dbReference type="PROSITE" id="PS00067">
    <property type="entry name" value="3HCDH"/>
    <property type="match status" value="1"/>
</dbReference>
<accession>A0A7J6LH30</accession>
<evidence type="ECO:0000256" key="5">
    <source>
        <dbReference type="ARBA" id="ARBA00022598"/>
    </source>
</evidence>
<dbReference type="GO" id="GO:0044539">
    <property type="term" value="P:long-chain fatty acid import into cell"/>
    <property type="evidence" value="ECO:0007669"/>
    <property type="project" value="TreeGrafter"/>
</dbReference>
<evidence type="ECO:0000256" key="4">
    <source>
        <dbReference type="ARBA" id="ARBA00022553"/>
    </source>
</evidence>
<evidence type="ECO:0000256" key="3">
    <source>
        <dbReference type="ARBA" id="ARBA00022450"/>
    </source>
</evidence>
<dbReference type="InterPro" id="IPR006108">
    <property type="entry name" value="3HC_DH_C"/>
</dbReference>
<evidence type="ECO:0000256" key="1">
    <source>
        <dbReference type="ARBA" id="ARBA00006432"/>
    </source>
</evidence>
<feature type="domain" description="3-hydroxyacyl-CoA dehydrogenase C-terminal" evidence="10">
    <location>
        <begin position="867"/>
        <end position="962"/>
    </location>
</feature>
<comment type="similarity">
    <text evidence="1">Belongs to the ATP-dependent AMP-binding enzyme family.</text>
</comment>
<name>A0A7J6LH30_PEROL</name>
<dbReference type="EMBL" id="JABAHT010000303">
    <property type="protein sequence ID" value="KAF4658608.1"/>
    <property type="molecule type" value="Genomic_DNA"/>
</dbReference>
<dbReference type="SUPFAM" id="SSF56801">
    <property type="entry name" value="Acetyl-CoA synthetase-like"/>
    <property type="match status" value="1"/>
</dbReference>
<dbReference type="SUPFAM" id="SSF51735">
    <property type="entry name" value="NAD(P)-binding Rossmann-fold domains"/>
    <property type="match status" value="1"/>
</dbReference>
<keyword evidence="6" id="KW-0547">Nucleotide-binding</keyword>
<keyword evidence="3" id="KW-0596">Phosphopantetheine</keyword>
<feature type="domain" description="AMP-dependent synthetase/ligase" evidence="9">
    <location>
        <begin position="63"/>
        <end position="411"/>
    </location>
</feature>
<dbReference type="InterPro" id="IPR000873">
    <property type="entry name" value="AMP-dep_synth/lig_dom"/>
</dbReference>
<dbReference type="InterPro" id="IPR006176">
    <property type="entry name" value="3-OHacyl-CoA_DH_NAD-bd"/>
</dbReference>
<proteinExistence type="inferred from homology"/>
<organism evidence="12 13">
    <name type="scientific">Perkinsus olseni</name>
    <name type="common">Perkinsus atlanticus</name>
    <dbReference type="NCBI Taxonomy" id="32597"/>
    <lineage>
        <taxon>Eukaryota</taxon>
        <taxon>Sar</taxon>
        <taxon>Alveolata</taxon>
        <taxon>Perkinsozoa</taxon>
        <taxon>Perkinsea</taxon>
        <taxon>Perkinsida</taxon>
        <taxon>Perkinsidae</taxon>
        <taxon>Perkinsus</taxon>
    </lineage>
</organism>
<dbReference type="InterPro" id="IPR042099">
    <property type="entry name" value="ANL_N_sf"/>
</dbReference>
<dbReference type="AlphaFoldDB" id="A0A7J6LH30"/>
<dbReference type="GO" id="GO:0005324">
    <property type="term" value="F:long-chain fatty acid transmembrane transporter activity"/>
    <property type="evidence" value="ECO:0007669"/>
    <property type="project" value="TreeGrafter"/>
</dbReference>